<name>A0A4Y2PE43_ARAVE</name>
<evidence type="ECO:0000313" key="1">
    <source>
        <dbReference type="EMBL" id="GBN48296.1"/>
    </source>
</evidence>
<comment type="caution">
    <text evidence="1">The sequence shown here is derived from an EMBL/GenBank/DDBJ whole genome shotgun (WGS) entry which is preliminary data.</text>
</comment>
<evidence type="ECO:0000313" key="2">
    <source>
        <dbReference type="Proteomes" id="UP000499080"/>
    </source>
</evidence>
<protein>
    <submittedName>
        <fullName evidence="1">Uncharacterized protein</fullName>
    </submittedName>
</protein>
<sequence length="112" mass="12900">MDNQSRWNSNSAVCLRQFPSGFHMDEKFCLPVFQKLWSGTAVNVPLNGLHTHTDVLLLASKNPISFLWPSIPMDNQSRWNSNSAVYATFHRDFTWTKSFAFRCSKNCGVEQR</sequence>
<gene>
    <name evidence="1" type="ORF">AVEN_9110_1</name>
</gene>
<dbReference type="AlphaFoldDB" id="A0A4Y2PE43"/>
<accession>A0A4Y2PE43</accession>
<keyword evidence="2" id="KW-1185">Reference proteome</keyword>
<proteinExistence type="predicted"/>
<reference evidence="1 2" key="1">
    <citation type="journal article" date="2019" name="Sci. Rep.">
        <title>Orb-weaving spider Araneus ventricosus genome elucidates the spidroin gene catalogue.</title>
        <authorList>
            <person name="Kono N."/>
            <person name="Nakamura H."/>
            <person name="Ohtoshi R."/>
            <person name="Moran D.A.P."/>
            <person name="Shinohara A."/>
            <person name="Yoshida Y."/>
            <person name="Fujiwara M."/>
            <person name="Mori M."/>
            <person name="Tomita M."/>
            <person name="Arakawa K."/>
        </authorList>
    </citation>
    <scope>NUCLEOTIDE SEQUENCE [LARGE SCALE GENOMIC DNA]</scope>
</reference>
<organism evidence="1 2">
    <name type="scientific">Araneus ventricosus</name>
    <name type="common">Orbweaver spider</name>
    <name type="synonym">Epeira ventricosa</name>
    <dbReference type="NCBI Taxonomy" id="182803"/>
    <lineage>
        <taxon>Eukaryota</taxon>
        <taxon>Metazoa</taxon>
        <taxon>Ecdysozoa</taxon>
        <taxon>Arthropoda</taxon>
        <taxon>Chelicerata</taxon>
        <taxon>Arachnida</taxon>
        <taxon>Araneae</taxon>
        <taxon>Araneomorphae</taxon>
        <taxon>Entelegynae</taxon>
        <taxon>Araneoidea</taxon>
        <taxon>Araneidae</taxon>
        <taxon>Araneus</taxon>
    </lineage>
</organism>
<dbReference type="Proteomes" id="UP000499080">
    <property type="component" value="Unassembled WGS sequence"/>
</dbReference>
<dbReference type="EMBL" id="BGPR01010848">
    <property type="protein sequence ID" value="GBN48296.1"/>
    <property type="molecule type" value="Genomic_DNA"/>
</dbReference>